<dbReference type="Pfam" id="PF13374">
    <property type="entry name" value="TPR_10"/>
    <property type="match status" value="3"/>
</dbReference>
<dbReference type="PANTHER" id="PTHR46082:SF6">
    <property type="entry name" value="AAA+ ATPASE DOMAIN-CONTAINING PROTEIN-RELATED"/>
    <property type="match status" value="1"/>
</dbReference>
<dbReference type="Proteomes" id="UP001295740">
    <property type="component" value="Unassembled WGS sequence"/>
</dbReference>
<dbReference type="SUPFAM" id="SSF48452">
    <property type="entry name" value="TPR-like"/>
    <property type="match status" value="1"/>
</dbReference>
<reference evidence="2" key="1">
    <citation type="submission" date="2023-10" db="EMBL/GenBank/DDBJ databases">
        <authorList>
            <person name="Hackl T."/>
        </authorList>
    </citation>
    <scope>NUCLEOTIDE SEQUENCE</scope>
</reference>
<comment type="caution">
    <text evidence="2">The sequence shown here is derived from an EMBL/GenBank/DDBJ whole genome shotgun (WGS) entry which is preliminary data.</text>
</comment>
<proteinExistence type="predicted"/>
<protein>
    <submittedName>
        <fullName evidence="2">Uu.00g130010.m01.CDS01</fullName>
    </submittedName>
</protein>
<accession>A0AAI8VIP5</accession>
<dbReference type="Gene3D" id="1.25.40.10">
    <property type="entry name" value="Tetratricopeptide repeat domain"/>
    <property type="match status" value="1"/>
</dbReference>
<dbReference type="InterPro" id="IPR053137">
    <property type="entry name" value="NLR-like"/>
</dbReference>
<evidence type="ECO:0000313" key="2">
    <source>
        <dbReference type="EMBL" id="CAJ2505607.1"/>
    </source>
</evidence>
<dbReference type="PANTHER" id="PTHR46082">
    <property type="entry name" value="ATP/GTP-BINDING PROTEIN-RELATED"/>
    <property type="match status" value="1"/>
</dbReference>
<feature type="compositionally biased region" description="Acidic residues" evidence="1">
    <location>
        <begin position="45"/>
        <end position="54"/>
    </location>
</feature>
<gene>
    <name evidence="2" type="ORF">KHLLAP_LOCUS6075</name>
</gene>
<dbReference type="AlphaFoldDB" id="A0AAI8VIP5"/>
<evidence type="ECO:0000256" key="1">
    <source>
        <dbReference type="SAM" id="MobiDB-lite"/>
    </source>
</evidence>
<dbReference type="EMBL" id="CAUWAG010000007">
    <property type="protein sequence ID" value="CAJ2505607.1"/>
    <property type="molecule type" value="Genomic_DNA"/>
</dbReference>
<feature type="region of interest" description="Disordered" evidence="1">
    <location>
        <begin position="1"/>
        <end position="58"/>
    </location>
</feature>
<keyword evidence="3" id="KW-1185">Reference proteome</keyword>
<dbReference type="InterPro" id="IPR011990">
    <property type="entry name" value="TPR-like_helical_dom_sf"/>
</dbReference>
<organism evidence="2 3">
    <name type="scientific">Anthostomella pinea</name>
    <dbReference type="NCBI Taxonomy" id="933095"/>
    <lineage>
        <taxon>Eukaryota</taxon>
        <taxon>Fungi</taxon>
        <taxon>Dikarya</taxon>
        <taxon>Ascomycota</taxon>
        <taxon>Pezizomycotina</taxon>
        <taxon>Sordariomycetes</taxon>
        <taxon>Xylariomycetidae</taxon>
        <taxon>Xylariales</taxon>
        <taxon>Xylariaceae</taxon>
        <taxon>Anthostomella</taxon>
    </lineage>
</organism>
<name>A0AAI8VIP5_9PEZI</name>
<dbReference type="PRINTS" id="PR00381">
    <property type="entry name" value="KINESINLIGHT"/>
</dbReference>
<sequence>MSFYDRQGIPESLLQSPDKKEGPTSTPNRHQRSPALHDWASDQESSNEDVESDSSMDNQFEKDVSTLRDYSFISIVEDGKTFEMHSLVQLATRQWLEAAGRQEQWKSQFIRRLNARLPTGAYENWAICRALLPHAVSAAAQRPKDRVSLEAWTSILYKAAWYLQLMGQGPEAQSMAEDAMKYRTKILGRTHEESLAAIDMVGQVYNLRGQWSPAEELFVEVMETRKQKLGPDHPDTLGIMNNLALTYRNQGRWEEAEKLGVEVMETCKQKLGPDHPDTLTSMANLASTTDFLGDNLRPFLHVYVQLDGEGWDIEFVWNQEKKQFWGADPFCTNDDEPFSVDLSEMTQILSDPNRSSPVTWKE</sequence>
<evidence type="ECO:0000313" key="3">
    <source>
        <dbReference type="Proteomes" id="UP001295740"/>
    </source>
</evidence>